<keyword evidence="2" id="KW-0677">Repeat</keyword>
<keyword evidence="1" id="KW-0732">Signal</keyword>
<name>A0A7S0YYW7_9CRYP</name>
<reference evidence="7" key="1">
    <citation type="submission" date="2021-01" db="EMBL/GenBank/DDBJ databases">
        <authorList>
            <person name="Corre E."/>
            <person name="Pelletier E."/>
            <person name="Niang G."/>
            <person name="Scheremetjew M."/>
            <person name="Finn R."/>
            <person name="Kale V."/>
            <person name="Holt S."/>
            <person name="Cochrane G."/>
            <person name="Meng A."/>
            <person name="Brown T."/>
            <person name="Cohen L."/>
        </authorList>
    </citation>
    <scope>NUCLEOTIDE SEQUENCE</scope>
    <source>
        <strain evidence="7">CCMP443</strain>
    </source>
</reference>
<evidence type="ECO:0000256" key="3">
    <source>
        <dbReference type="ARBA" id="ARBA00023157"/>
    </source>
</evidence>
<feature type="region of interest" description="Disordered" evidence="5">
    <location>
        <begin position="1500"/>
        <end position="1525"/>
    </location>
</feature>
<organism evidence="7">
    <name type="scientific">Hemiselmis tepida</name>
    <dbReference type="NCBI Taxonomy" id="464990"/>
    <lineage>
        <taxon>Eukaryota</taxon>
        <taxon>Cryptophyceae</taxon>
        <taxon>Cryptomonadales</taxon>
        <taxon>Hemiselmidaceae</taxon>
        <taxon>Hemiselmis</taxon>
    </lineage>
</organism>
<dbReference type="SMART" id="SM00281">
    <property type="entry name" value="LamB"/>
    <property type="match status" value="1"/>
</dbReference>
<dbReference type="PROSITE" id="PS51115">
    <property type="entry name" value="LAMININ_IVA"/>
    <property type="match status" value="1"/>
</dbReference>
<dbReference type="EMBL" id="HBFN01024184">
    <property type="protein sequence ID" value="CAD8800351.1"/>
    <property type="molecule type" value="Transcribed_RNA"/>
</dbReference>
<feature type="domain" description="Laminin IV type A" evidence="6">
    <location>
        <begin position="113"/>
        <end position="306"/>
    </location>
</feature>
<proteinExistence type="predicted"/>
<dbReference type="Pfam" id="PF00052">
    <property type="entry name" value="Laminin_B"/>
    <property type="match status" value="1"/>
</dbReference>
<keyword evidence="3" id="KW-1015">Disulfide bond</keyword>
<evidence type="ECO:0000256" key="5">
    <source>
        <dbReference type="SAM" id="MobiDB-lite"/>
    </source>
</evidence>
<evidence type="ECO:0000256" key="1">
    <source>
        <dbReference type="ARBA" id="ARBA00022729"/>
    </source>
</evidence>
<gene>
    <name evidence="7" type="ORF">HTEP1355_LOCUS14024</name>
</gene>
<keyword evidence="4" id="KW-0325">Glycoprotein</keyword>
<protein>
    <recommendedName>
        <fullName evidence="6">Laminin IV type A domain-containing protein</fullName>
    </recommendedName>
</protein>
<sequence length="2945" mass="305022">MALPLATQALRLLRGAPRRGRTGMMPRRGGWALALAAALVASAALCVSGQTHRDSTRYKTHTNDNGMALAQGSVGDPGTRGFKDPAQYLNPHTASETQGARLGAVLARSNPAGSTDGWQGVRQAGAPSSTRVVSDAAAGVSGSDSGSEVWYFMAPSDRFAGDLASAYNGRLSFTLTHSEAPSSAKATRAPDVILEASCGHSLMLYGLAERGGTLSVMLNEDAGWIDSRTRRPPGVMDFLGVLSHLAAVKVRGGYYSGAESTRLSAVSLTSGKAWYPCCTIDGTVDICQKQPSSYYNPPNLRYYCEGHMYRPVRVTRVLPRFSRRTGGATVTVVGENFGLAGSSPIVRINGRPCQKTYFPPSIVKSNYNGVEVSGVSNTHLLGGTGDQLLQPSNPAGNALVNAYSTASDSMKQRYPEHCWNGMQDDGTDKGYNYGTTTAPKYIDQGESGVDTGGACFPMHCSSCPVPTMVTGQKVAGVDWNMGSGIPIQPTYSGNLAGQTGLTFTLANDASDVDDFYKGWILTCPAAPYSRVVTGYVASTRVITVAAAFTGCSSVGDAIVIKPLLDVPTTGTAAGGSATTITLDAAGDDKADTAGTVAADTYTGLVVTITGGTCAGISREITAHAVGTITVATMDGAAGGAATCTPTTDSTYSIASPDLGGRCSARNQIAAYGSGNCKERSTTTAGASSACNFGFPYVKYPALCPEDADYTTTLNSMYTEATTGALRSTLQRGIWGMDGIFASVDKNHKMVEGMTRVTHPNPMKADTSTATTGAPSKVVTIEVEDAVALCGIEVGAGIGVNDLSETIAADIEASEVTTITVTVANGNVNANTAHFGPKNAANANGWTTTQALDAATAFGNGYVMVENEIIKVSAVGTSTLTIAQRGAFGTPVTKHTSGKAIYPVSVCRGAVLSFAPSTGQRDVAVSYPSLTPTAAVADRTFGAVATTTTAVELDPTSSSVDGYYVGMTIEIITVGAATGSLIVGDSAKIASYDGTTKVATLTPEGFITSGSPSPPTGLVAADTVYVISNLMEGYAFADVTTASTIQLSHGAAASDDYYIGMRIKITSGTGVGLERTITDYVASTRTATVDGAWSLLKSDSKYAIAPAKHSVFYAVSHREAECRDSHCTLEVSNVGEILNKLHVGDVVRRVASGRSKATTTLSNNGVALGVESVAALFGATFAFDTAAKRIITCGSDTALDVTAASLLTNQVTVTTGSANNLGTTCTPGTIVTVKAGTAALTGAGTAADAYTGPGFFNYYTTFDAAGVADSPLSDVAEFAPYRYIQMGSEIMRITAVADANSGADATSRAANGLERLTVARGQMGSHVEAHPRGQTVKLLPRMAEVTVAMTVSDAIIYLPNGMDIVSNNLGVVTQTATAMVAASAVAGQTGIAGQGGGSRIASYIKIDDEIMRVTAATTYTATDTSEGNVASLTVLRAQAGTLATPHAAGAVLTVLGCMDGDETGSNCGGSCKPCTSKAKGGPTQHDKLICVTPEGTKANGDLPVTVEAQPGPRESPFAVRSSPDGSALVDSSTSAVSCISEQNRGFQYGAHDFVWGVHIKARDERMDVKITDVAVDRNTGDSYVVGTMVGTIYVQGKHIHMSKDFGGELEVAPAQNTYISGTSGTNAPTTTTIDDATAGKVSSGYANEYLGKLVELTYTSTGAICSSRATTVTGAGVLTVEGFARSTGTCDAAFANTDTYKVYKGSAGFIAKFSKDGRPVWLNKLDTADATNAHELVVTSVAVDPTSGHHYVAGHYSDGWKGYDDASTPTLNYYNVDSATRVAGTAAAGTVVVQAADNYGQTPASVDVAAAYQEGFIIKYSSAGQFVAREAIKGGKLADSTHVSNLIVRAFHPSTSATLNTQTISDAPPPTVKTSTTQLDVEYDYGMVAASPAAAVGGGTESRSSVTLAPTAATYYPPSGQVLTNSGETGATEAMDDWYNGLKITITCGKGMGQTRTIVDYVASTRVAYVQPHWDGETMLPDATSCYTISGKPSSHSDGRRLISGGIYVTGNVWDPRAATNAGDEYVCFGEMPDAYRDTSSPLVGIPVCARLTVDDEEVNFVAQYDLNLRAYWVRFIYDGTNAATTQSDSGLIKAVAAVDDMVIVAGTFGKNQWTSGTNSVALRLQNCTFDTSAVAQGPPANAQPTVVTLKKLCRMQSTTLTDIGSFPVQGVNDLMSAGTKTQTGARSTTAQDFGILSTLSTDFVALPAQAASATTNDMYVAAYDGSGSLLWYHYTSVSGGSIAYTIEPTAIASVQPAIGNKPLTGHWKTLSDRYSLRGRGQPGDATAAKDISSEMYDTATIRGGFVYVAGNIKTTTSGRYADFGITREPVECSRTKSVGKKDSTAAILNKLQDTPCAGHLQSLRSAADNFDVFLAKYSVVGAPRTDTTYTTYGTGRQPEVHYVRRTGMVDVDEVATGVAVHDLTGAAFVVGTYKGSAASKYQGSDIGEKTYLASSGADGGYTYKATRESIAANSGDDHFGLSDANRVNSVGCPMQRFAPLDEHEERIGLTGLPDCTMYSHAAATGKTTGFVVKFNDNGDETLRGNKNGKTTPSITGRLSASGACGAAGGVMGTLTCQSSVAPCSGGTGGTGETQFHVYTGTQSCSTYPGGCSCVFIDAATLSKGSGGSAEASTGDGTANTWNGKRIRITKGKAAGYVGVISAYEGGDIDEVFFTVPALPEVPDHTSEFQISNNMEPQPKIHMATCASSTVNAGCSAHGVEWAKTIGLPIGQTAYTRGAYGAPTNVYSGFRGTWKVVGKVGAAAASGNYGGQQSVGDELFLNVADAVGDTAGTAAFYNDYVFYLTTDTVEPYTNVMVGEVIAGSYLVATSVDGSGGSIKLICRSAVVVAADDVALSGVTKCPMGATVRYRVVKKSATTGVSQLVSSGARQESAPVSVNVVDGDVYVGGTFRGFDQFHFGLEGVDETVGYKSVGFDTWESYLVKLED</sequence>
<evidence type="ECO:0000259" key="6">
    <source>
        <dbReference type="PROSITE" id="PS51115"/>
    </source>
</evidence>
<evidence type="ECO:0000256" key="2">
    <source>
        <dbReference type="ARBA" id="ARBA00022737"/>
    </source>
</evidence>
<accession>A0A7S0YYW7</accession>
<evidence type="ECO:0000256" key="4">
    <source>
        <dbReference type="ARBA" id="ARBA00023180"/>
    </source>
</evidence>
<dbReference type="CDD" id="cd00603">
    <property type="entry name" value="IPT_PCSR"/>
    <property type="match status" value="1"/>
</dbReference>
<dbReference type="InterPro" id="IPR000034">
    <property type="entry name" value="Laminin_IV"/>
</dbReference>
<evidence type="ECO:0000313" key="7">
    <source>
        <dbReference type="EMBL" id="CAD8800351.1"/>
    </source>
</evidence>